<evidence type="ECO:0000256" key="2">
    <source>
        <dbReference type="ARBA" id="ARBA00023125"/>
    </source>
</evidence>
<organism evidence="5 6">
    <name type="scientific">Dyella marensis</name>
    <dbReference type="NCBI Taxonomy" id="500610"/>
    <lineage>
        <taxon>Bacteria</taxon>
        <taxon>Pseudomonadati</taxon>
        <taxon>Pseudomonadota</taxon>
        <taxon>Gammaproteobacteria</taxon>
        <taxon>Lysobacterales</taxon>
        <taxon>Rhodanobacteraceae</taxon>
        <taxon>Dyella</taxon>
    </lineage>
</organism>
<dbReference type="Pfam" id="PF12833">
    <property type="entry name" value="HTH_18"/>
    <property type="match status" value="1"/>
</dbReference>
<feature type="domain" description="HTH araC/xylS-type" evidence="4">
    <location>
        <begin position="253"/>
        <end position="351"/>
    </location>
</feature>
<dbReference type="STRING" id="500610.SAMN02799615_00512"/>
<dbReference type="PROSITE" id="PS00041">
    <property type="entry name" value="HTH_ARAC_FAMILY_1"/>
    <property type="match status" value="1"/>
</dbReference>
<protein>
    <submittedName>
        <fullName evidence="5">AraC-type DNA-binding protein</fullName>
    </submittedName>
</protein>
<keyword evidence="1" id="KW-0805">Transcription regulation</keyword>
<evidence type="ECO:0000256" key="3">
    <source>
        <dbReference type="ARBA" id="ARBA00023163"/>
    </source>
</evidence>
<dbReference type="InterPro" id="IPR018060">
    <property type="entry name" value="HTH_AraC"/>
</dbReference>
<reference evidence="6" key="1">
    <citation type="submission" date="2016-10" db="EMBL/GenBank/DDBJ databases">
        <authorList>
            <person name="Varghese N."/>
            <person name="Submissions S."/>
        </authorList>
    </citation>
    <scope>NUCLEOTIDE SEQUENCE [LARGE SCALE GENOMIC DNA]</scope>
    <source>
        <strain evidence="6">UNC178MFTsu3.1</strain>
    </source>
</reference>
<dbReference type="AlphaFoldDB" id="A0A1I1Y6I7"/>
<dbReference type="PRINTS" id="PR00032">
    <property type="entry name" value="HTHARAC"/>
</dbReference>
<dbReference type="SUPFAM" id="SSF46689">
    <property type="entry name" value="Homeodomain-like"/>
    <property type="match status" value="1"/>
</dbReference>
<dbReference type="GO" id="GO:0043565">
    <property type="term" value="F:sequence-specific DNA binding"/>
    <property type="evidence" value="ECO:0007669"/>
    <property type="project" value="InterPro"/>
</dbReference>
<dbReference type="InterPro" id="IPR009057">
    <property type="entry name" value="Homeodomain-like_sf"/>
</dbReference>
<dbReference type="EMBL" id="FONH01000001">
    <property type="protein sequence ID" value="SFE15191.1"/>
    <property type="molecule type" value="Genomic_DNA"/>
</dbReference>
<keyword evidence="6" id="KW-1185">Reference proteome</keyword>
<evidence type="ECO:0000259" key="4">
    <source>
        <dbReference type="PROSITE" id="PS01124"/>
    </source>
</evidence>
<dbReference type="Pfam" id="PF14525">
    <property type="entry name" value="AraC_binding_2"/>
    <property type="match status" value="1"/>
</dbReference>
<dbReference type="PROSITE" id="PS01124">
    <property type="entry name" value="HTH_ARAC_FAMILY_2"/>
    <property type="match status" value="1"/>
</dbReference>
<dbReference type="PANTHER" id="PTHR46796">
    <property type="entry name" value="HTH-TYPE TRANSCRIPTIONAL ACTIVATOR RHAS-RELATED"/>
    <property type="match status" value="1"/>
</dbReference>
<gene>
    <name evidence="5" type="ORF">SAMN02799615_00512</name>
</gene>
<name>A0A1I1Y6I7_9GAMM</name>
<keyword evidence="2 5" id="KW-0238">DNA-binding</keyword>
<evidence type="ECO:0000313" key="5">
    <source>
        <dbReference type="EMBL" id="SFE15191.1"/>
    </source>
</evidence>
<dbReference type="RefSeq" id="WP_197022848.1">
    <property type="nucleotide sequence ID" value="NZ_FONH01000001.1"/>
</dbReference>
<dbReference type="InterPro" id="IPR050204">
    <property type="entry name" value="AraC_XylS_family_regulators"/>
</dbReference>
<dbReference type="Proteomes" id="UP000199477">
    <property type="component" value="Unassembled WGS sequence"/>
</dbReference>
<dbReference type="InterPro" id="IPR035418">
    <property type="entry name" value="AraC-bd_2"/>
</dbReference>
<dbReference type="GO" id="GO:0003700">
    <property type="term" value="F:DNA-binding transcription factor activity"/>
    <property type="evidence" value="ECO:0007669"/>
    <property type="project" value="InterPro"/>
</dbReference>
<dbReference type="SMART" id="SM00342">
    <property type="entry name" value="HTH_ARAC"/>
    <property type="match status" value="1"/>
</dbReference>
<proteinExistence type="predicted"/>
<evidence type="ECO:0000256" key="1">
    <source>
        <dbReference type="ARBA" id="ARBA00023015"/>
    </source>
</evidence>
<dbReference type="Gene3D" id="1.10.10.60">
    <property type="entry name" value="Homeodomain-like"/>
    <property type="match status" value="1"/>
</dbReference>
<keyword evidence="3" id="KW-0804">Transcription</keyword>
<accession>A0A1I1Y6I7</accession>
<dbReference type="PANTHER" id="PTHR46796:SF6">
    <property type="entry name" value="ARAC SUBFAMILY"/>
    <property type="match status" value="1"/>
</dbReference>
<evidence type="ECO:0000313" key="6">
    <source>
        <dbReference type="Proteomes" id="UP000199477"/>
    </source>
</evidence>
<dbReference type="InterPro" id="IPR018062">
    <property type="entry name" value="HTH_AraC-typ_CS"/>
</dbReference>
<sequence>MNAAVRAESARPVYTEAVRRVLAQPHLRDLPPAGASTPVLRQHFTVGGEATRLQMLAWSDYVGRILDVPVSRAQVANGFHGELDTYVFKDLRFLDSRTDPVAQMRTAARISTDNVSDYVFHIVLDGIAETEAGPRRKSTQFIPGVLALDMCQPMLMQRPTKSRVMAFFLPRAMVDAAIPDAESLHGNVVTYNTPLTLLLREQLLTIASDLPSMSDAEAQSAVSTGAQLVLAAFGKMHHLSHTARAAARAAMLGRIKRYIRANLHARELAPEHILRGFPLARPTLYRMFETEGGLHAYIRNCRLREAADRLVGIKTMSVTQIADGLGFNCPSDFTRAFRRAYGVAPQEFRALGLEWLRDTAE</sequence>
<dbReference type="InterPro" id="IPR020449">
    <property type="entry name" value="Tscrpt_reg_AraC-type_HTH"/>
</dbReference>